<proteinExistence type="predicted"/>
<evidence type="ECO:0000313" key="1">
    <source>
        <dbReference type="EMBL" id="MBX36848.1"/>
    </source>
</evidence>
<name>A0A2P2N311_RHIMU</name>
<reference evidence="1" key="1">
    <citation type="submission" date="2018-02" db="EMBL/GenBank/DDBJ databases">
        <title>Rhizophora mucronata_Transcriptome.</title>
        <authorList>
            <person name="Meera S.P."/>
            <person name="Sreeshan A."/>
            <person name="Augustine A."/>
        </authorList>
    </citation>
    <scope>NUCLEOTIDE SEQUENCE</scope>
    <source>
        <tissue evidence="1">Leaf</tissue>
    </source>
</reference>
<protein>
    <submittedName>
        <fullName evidence="1">Uncharacterized protein</fullName>
    </submittedName>
</protein>
<organism evidence="1">
    <name type="scientific">Rhizophora mucronata</name>
    <name type="common">Asiatic mangrove</name>
    <dbReference type="NCBI Taxonomy" id="61149"/>
    <lineage>
        <taxon>Eukaryota</taxon>
        <taxon>Viridiplantae</taxon>
        <taxon>Streptophyta</taxon>
        <taxon>Embryophyta</taxon>
        <taxon>Tracheophyta</taxon>
        <taxon>Spermatophyta</taxon>
        <taxon>Magnoliopsida</taxon>
        <taxon>eudicotyledons</taxon>
        <taxon>Gunneridae</taxon>
        <taxon>Pentapetalae</taxon>
        <taxon>rosids</taxon>
        <taxon>fabids</taxon>
        <taxon>Malpighiales</taxon>
        <taxon>Rhizophoraceae</taxon>
        <taxon>Rhizophora</taxon>
    </lineage>
</organism>
<accession>A0A2P2N311</accession>
<dbReference type="EMBL" id="GGEC01056364">
    <property type="protein sequence ID" value="MBX36848.1"/>
    <property type="molecule type" value="Transcribed_RNA"/>
</dbReference>
<sequence length="12" mass="1388">MSIKVRIVTLDI</sequence>